<evidence type="ECO:0000256" key="3">
    <source>
        <dbReference type="ARBA" id="ARBA00022448"/>
    </source>
</evidence>
<dbReference type="GO" id="GO:0006824">
    <property type="term" value="P:cobalt ion transport"/>
    <property type="evidence" value="ECO:0007669"/>
    <property type="project" value="InterPro"/>
</dbReference>
<evidence type="ECO:0000256" key="10">
    <source>
        <dbReference type="RuleBase" id="RU364103"/>
    </source>
</evidence>
<keyword evidence="7" id="KW-1278">Translocase</keyword>
<evidence type="ECO:0000256" key="5">
    <source>
        <dbReference type="ARBA" id="ARBA00022741"/>
    </source>
</evidence>
<dbReference type="PANTHER" id="PTHR43553:SF24">
    <property type="entry name" value="ENERGY-COUPLING FACTOR TRANSPORTER ATP-BINDING PROTEIN ECFA1"/>
    <property type="match status" value="1"/>
</dbReference>
<organism evidence="12 13">
    <name type="scientific">Wansuia hejianensis</name>
    <dbReference type="NCBI Taxonomy" id="2763667"/>
    <lineage>
        <taxon>Bacteria</taxon>
        <taxon>Bacillati</taxon>
        <taxon>Bacillota</taxon>
        <taxon>Clostridia</taxon>
        <taxon>Lachnospirales</taxon>
        <taxon>Lachnospiraceae</taxon>
        <taxon>Wansuia</taxon>
    </lineage>
</organism>
<name>A0A926F1N0_9FIRM</name>
<dbReference type="PROSITE" id="PS00211">
    <property type="entry name" value="ABC_TRANSPORTER_1"/>
    <property type="match status" value="1"/>
</dbReference>
<comment type="function">
    <text evidence="10">Part of an ABC transporter complex. Responsible for energy coupling to the transport system.</text>
</comment>
<dbReference type="AlphaFoldDB" id="A0A926F1N0"/>
<dbReference type="Proteomes" id="UP000601522">
    <property type="component" value="Unassembled WGS sequence"/>
</dbReference>
<dbReference type="EMBL" id="JACRTK010000004">
    <property type="protein sequence ID" value="MBC8591407.1"/>
    <property type="molecule type" value="Genomic_DNA"/>
</dbReference>
<evidence type="ECO:0000259" key="11">
    <source>
        <dbReference type="PROSITE" id="PS50893"/>
    </source>
</evidence>
<dbReference type="InterPro" id="IPR050095">
    <property type="entry name" value="ECF_ABC_transporter_ATP-bd"/>
</dbReference>
<dbReference type="GO" id="GO:0042626">
    <property type="term" value="F:ATPase-coupled transmembrane transporter activity"/>
    <property type="evidence" value="ECO:0007669"/>
    <property type="project" value="TreeGrafter"/>
</dbReference>
<dbReference type="PANTHER" id="PTHR43553">
    <property type="entry name" value="HEAVY METAL TRANSPORTER"/>
    <property type="match status" value="1"/>
</dbReference>
<dbReference type="FunFam" id="3.40.50.300:FF:000224">
    <property type="entry name" value="Energy-coupling factor transporter ATP-binding protein EcfA"/>
    <property type="match status" value="1"/>
</dbReference>
<evidence type="ECO:0000256" key="6">
    <source>
        <dbReference type="ARBA" id="ARBA00022840"/>
    </source>
</evidence>
<evidence type="ECO:0000256" key="7">
    <source>
        <dbReference type="ARBA" id="ARBA00022967"/>
    </source>
</evidence>
<dbReference type="InterPro" id="IPR003439">
    <property type="entry name" value="ABC_transporter-like_ATP-bd"/>
</dbReference>
<dbReference type="PROSITE" id="PS50893">
    <property type="entry name" value="ABC_TRANSPORTER_2"/>
    <property type="match status" value="1"/>
</dbReference>
<comment type="caution">
    <text evidence="12">The sequence shown here is derived from an EMBL/GenBank/DDBJ whole genome shotgun (WGS) entry which is preliminary data.</text>
</comment>
<protein>
    <recommendedName>
        <fullName evidence="10">ABC transporter ATP-binding protein</fullName>
    </recommendedName>
</protein>
<dbReference type="InterPro" id="IPR003593">
    <property type="entry name" value="AAA+_ATPase"/>
</dbReference>
<dbReference type="SUPFAM" id="SSF52540">
    <property type="entry name" value="P-loop containing nucleoside triphosphate hydrolases"/>
    <property type="match status" value="1"/>
</dbReference>
<feature type="domain" description="ABC transporter" evidence="11">
    <location>
        <begin position="2"/>
        <end position="236"/>
    </location>
</feature>
<keyword evidence="4 10" id="KW-1003">Cell membrane</keyword>
<evidence type="ECO:0000256" key="8">
    <source>
        <dbReference type="ARBA" id="ARBA00023136"/>
    </source>
</evidence>
<dbReference type="SMART" id="SM00382">
    <property type="entry name" value="AAA"/>
    <property type="match status" value="1"/>
</dbReference>
<gene>
    <name evidence="12" type="ORF">H8689_09820</name>
</gene>
<dbReference type="RefSeq" id="WP_249324273.1">
    <property type="nucleotide sequence ID" value="NZ_JACRTK010000004.1"/>
</dbReference>
<dbReference type="Pfam" id="PF00005">
    <property type="entry name" value="ABC_tran"/>
    <property type="match status" value="1"/>
</dbReference>
<comment type="similarity">
    <text evidence="2 10">Belongs to the ABC transporter superfamily.</text>
</comment>
<dbReference type="NCBIfam" id="TIGR01166">
    <property type="entry name" value="cbiO"/>
    <property type="match status" value="1"/>
</dbReference>
<sequence>MIKINSLEYKYQDGTVALKDINLDLEKGNIIGIIGANGSGKSTLFLNIMGILKPLKGNIEFQGKKLKYDKKSLRQYRKEVGMVFQDPEKQIFYSRVEDDVAFSLRNLNYKEDEIKKRVKRSLDKVGAIKLRDKATHFLSYGEKKRVAIAGNLVMENKVLLLDEPTSGLDPKMTREMKNIIKDLGKDKKLIISSHDMDFIYEICDYIYVLKEGEIVGYGPTVEIFKRKELLEKSLLDRPWLVKVHEILEIPLYRNEEEFIKGIRKDLNR</sequence>
<reference evidence="12 13" key="1">
    <citation type="submission" date="2020-08" db="EMBL/GenBank/DDBJ databases">
        <title>Genome public.</title>
        <authorList>
            <person name="Liu C."/>
            <person name="Sun Q."/>
        </authorList>
    </citation>
    <scope>NUCLEOTIDE SEQUENCE [LARGE SCALE GENOMIC DNA]</scope>
    <source>
        <strain evidence="12 13">NSJ-26</strain>
    </source>
</reference>
<dbReference type="GO" id="GO:0016887">
    <property type="term" value="F:ATP hydrolysis activity"/>
    <property type="evidence" value="ECO:0007669"/>
    <property type="project" value="InterPro"/>
</dbReference>
<comment type="subcellular location">
    <subcellularLocation>
        <location evidence="1 10">Cell membrane</location>
        <topology evidence="1 10">Peripheral membrane protein</topology>
    </subcellularLocation>
</comment>
<keyword evidence="13" id="KW-1185">Reference proteome</keyword>
<evidence type="ECO:0000313" key="12">
    <source>
        <dbReference type="EMBL" id="MBC8591407.1"/>
    </source>
</evidence>
<accession>A0A926F1N0</accession>
<evidence type="ECO:0000256" key="4">
    <source>
        <dbReference type="ARBA" id="ARBA00022475"/>
    </source>
</evidence>
<dbReference type="GO" id="GO:0005524">
    <property type="term" value="F:ATP binding"/>
    <property type="evidence" value="ECO:0007669"/>
    <property type="project" value="UniProtKB-UniRule"/>
</dbReference>
<dbReference type="CDD" id="cd03225">
    <property type="entry name" value="ABC_cobalt_CbiO_domain1"/>
    <property type="match status" value="1"/>
</dbReference>
<keyword evidence="5 10" id="KW-0547">Nucleotide-binding</keyword>
<keyword evidence="6 10" id="KW-0067">ATP-binding</keyword>
<proteinExistence type="inferred from homology"/>
<evidence type="ECO:0000313" key="13">
    <source>
        <dbReference type="Proteomes" id="UP000601522"/>
    </source>
</evidence>
<dbReference type="InterPro" id="IPR005876">
    <property type="entry name" value="Co_trans_ATP-bd"/>
</dbReference>
<comment type="function">
    <text evidence="9">Probably part of an ABC transporter complex. Responsible for energy coupling to the transport system.</text>
</comment>
<evidence type="ECO:0000256" key="1">
    <source>
        <dbReference type="ARBA" id="ARBA00004202"/>
    </source>
</evidence>
<dbReference type="InterPro" id="IPR017871">
    <property type="entry name" value="ABC_transporter-like_CS"/>
</dbReference>
<keyword evidence="8 10" id="KW-0472">Membrane</keyword>
<evidence type="ECO:0000256" key="9">
    <source>
        <dbReference type="ARBA" id="ARBA00025157"/>
    </source>
</evidence>
<dbReference type="InterPro" id="IPR027417">
    <property type="entry name" value="P-loop_NTPase"/>
</dbReference>
<dbReference type="InterPro" id="IPR015856">
    <property type="entry name" value="ABC_transpr_CbiO/EcfA_su"/>
</dbReference>
<keyword evidence="3 10" id="KW-0813">Transport</keyword>
<dbReference type="GO" id="GO:0043190">
    <property type="term" value="C:ATP-binding cassette (ABC) transporter complex"/>
    <property type="evidence" value="ECO:0007669"/>
    <property type="project" value="TreeGrafter"/>
</dbReference>
<evidence type="ECO:0000256" key="2">
    <source>
        <dbReference type="ARBA" id="ARBA00005417"/>
    </source>
</evidence>
<dbReference type="Gene3D" id="3.40.50.300">
    <property type="entry name" value="P-loop containing nucleotide triphosphate hydrolases"/>
    <property type="match status" value="1"/>
</dbReference>